<evidence type="ECO:0000313" key="2">
    <source>
        <dbReference type="EMBL" id="KAI6649208.1"/>
    </source>
</evidence>
<dbReference type="AlphaFoldDB" id="A0AAV7JKI4"/>
<organism evidence="2 3">
    <name type="scientific">Oopsacas minuta</name>
    <dbReference type="NCBI Taxonomy" id="111878"/>
    <lineage>
        <taxon>Eukaryota</taxon>
        <taxon>Metazoa</taxon>
        <taxon>Porifera</taxon>
        <taxon>Hexactinellida</taxon>
        <taxon>Hexasterophora</taxon>
        <taxon>Lyssacinosida</taxon>
        <taxon>Leucopsacidae</taxon>
        <taxon>Oopsacas</taxon>
    </lineage>
</organism>
<evidence type="ECO:0000256" key="1">
    <source>
        <dbReference type="SAM" id="MobiDB-lite"/>
    </source>
</evidence>
<reference evidence="2 3" key="1">
    <citation type="journal article" date="2023" name="BMC Biol.">
        <title>The compact genome of the sponge Oopsacas minuta (Hexactinellida) is lacking key metazoan core genes.</title>
        <authorList>
            <person name="Santini S."/>
            <person name="Schenkelaars Q."/>
            <person name="Jourda C."/>
            <person name="Duchesne M."/>
            <person name="Belahbib H."/>
            <person name="Rocher C."/>
            <person name="Selva M."/>
            <person name="Riesgo A."/>
            <person name="Vervoort M."/>
            <person name="Leys S.P."/>
            <person name="Kodjabachian L."/>
            <person name="Le Bivic A."/>
            <person name="Borchiellini C."/>
            <person name="Claverie J.M."/>
            <person name="Renard E."/>
        </authorList>
    </citation>
    <scope>NUCLEOTIDE SEQUENCE [LARGE SCALE GENOMIC DNA]</scope>
    <source>
        <strain evidence="2">SPO-2</strain>
    </source>
</reference>
<protein>
    <submittedName>
        <fullName evidence="2">Uncharacterized protein</fullName>
    </submittedName>
</protein>
<name>A0AAV7JKI4_9METZ</name>
<comment type="caution">
    <text evidence="2">The sequence shown here is derived from an EMBL/GenBank/DDBJ whole genome shotgun (WGS) entry which is preliminary data.</text>
</comment>
<feature type="region of interest" description="Disordered" evidence="1">
    <location>
        <begin position="1"/>
        <end position="21"/>
    </location>
</feature>
<accession>A0AAV7JKI4</accession>
<feature type="compositionally biased region" description="Low complexity" evidence="1">
    <location>
        <begin position="9"/>
        <end position="20"/>
    </location>
</feature>
<dbReference type="GO" id="GO:0006366">
    <property type="term" value="P:transcription by RNA polymerase II"/>
    <property type="evidence" value="ECO:0007669"/>
    <property type="project" value="InterPro"/>
</dbReference>
<dbReference type="GO" id="GO:0005634">
    <property type="term" value="C:nucleus"/>
    <property type="evidence" value="ECO:0007669"/>
    <property type="project" value="InterPro"/>
</dbReference>
<dbReference type="EMBL" id="JAKMXF010000321">
    <property type="protein sequence ID" value="KAI6649208.1"/>
    <property type="molecule type" value="Genomic_DNA"/>
</dbReference>
<dbReference type="Proteomes" id="UP001165289">
    <property type="component" value="Unassembled WGS sequence"/>
</dbReference>
<gene>
    <name evidence="2" type="ORF">LOD99_11575</name>
</gene>
<dbReference type="Pfam" id="PF15497">
    <property type="entry name" value="SNAPC5"/>
    <property type="match status" value="1"/>
</dbReference>
<sequence length="119" mass="13448">MTVAQDSVNLSNELENESSSFHTIKKRLKDQLYRLQVEERALRTLLACGTTNGTNMHGTETFFSEVGESDGSNLDLMDIEKVDRNDINKKELQDLTPIKLVKENNLSNGETESVEEIED</sequence>
<dbReference type="GO" id="GO:0006384">
    <property type="term" value="P:transcription initiation at RNA polymerase III promoter"/>
    <property type="evidence" value="ECO:0007669"/>
    <property type="project" value="InterPro"/>
</dbReference>
<dbReference type="InterPro" id="IPR029138">
    <property type="entry name" value="SNAPC5"/>
</dbReference>
<evidence type="ECO:0000313" key="3">
    <source>
        <dbReference type="Proteomes" id="UP001165289"/>
    </source>
</evidence>
<proteinExistence type="predicted"/>
<keyword evidence="3" id="KW-1185">Reference proteome</keyword>